<sequence>METQSIVIRENTNQPNDVVYLGFCHHEIRPSRGSGKNVTGIYPGETIMRSPIAIKILGSAMLTIRAIGNDNPPVGLIVGYTSPINNFSFQITIEELEQLGEAIAEYIKDERTN</sequence>
<proteinExistence type="predicted"/>
<evidence type="ECO:0000313" key="1">
    <source>
        <dbReference type="EMBL" id="KKM14358.1"/>
    </source>
</evidence>
<organism evidence="1">
    <name type="scientific">marine sediment metagenome</name>
    <dbReference type="NCBI Taxonomy" id="412755"/>
    <lineage>
        <taxon>unclassified sequences</taxon>
        <taxon>metagenomes</taxon>
        <taxon>ecological metagenomes</taxon>
    </lineage>
</organism>
<accession>A0A0F9JWR6</accession>
<reference evidence="1" key="1">
    <citation type="journal article" date="2015" name="Nature">
        <title>Complex archaea that bridge the gap between prokaryotes and eukaryotes.</title>
        <authorList>
            <person name="Spang A."/>
            <person name="Saw J.H."/>
            <person name="Jorgensen S.L."/>
            <person name="Zaremba-Niedzwiedzka K."/>
            <person name="Martijn J."/>
            <person name="Lind A.E."/>
            <person name="van Eijk R."/>
            <person name="Schleper C."/>
            <person name="Guy L."/>
            <person name="Ettema T.J."/>
        </authorList>
    </citation>
    <scope>NUCLEOTIDE SEQUENCE</scope>
</reference>
<protein>
    <submittedName>
        <fullName evidence="1">Uncharacterized protein</fullName>
    </submittedName>
</protein>
<name>A0A0F9JWR6_9ZZZZ</name>
<gene>
    <name evidence="1" type="ORF">LCGC14_1706960</name>
</gene>
<dbReference type="AlphaFoldDB" id="A0A0F9JWR6"/>
<comment type="caution">
    <text evidence="1">The sequence shown here is derived from an EMBL/GenBank/DDBJ whole genome shotgun (WGS) entry which is preliminary data.</text>
</comment>
<dbReference type="EMBL" id="LAZR01015163">
    <property type="protein sequence ID" value="KKM14358.1"/>
    <property type="molecule type" value="Genomic_DNA"/>
</dbReference>